<reference evidence="2" key="1">
    <citation type="journal article" date="2019" name="Int. J. Syst. Evol. Microbiol.">
        <title>The Global Catalogue of Microorganisms (GCM) 10K type strain sequencing project: providing services to taxonomists for standard genome sequencing and annotation.</title>
        <authorList>
            <consortium name="The Broad Institute Genomics Platform"/>
            <consortium name="The Broad Institute Genome Sequencing Center for Infectious Disease"/>
            <person name="Wu L."/>
            <person name="Ma J."/>
        </authorList>
    </citation>
    <scope>NUCLEOTIDE SEQUENCE [LARGE SCALE GENOMIC DNA]</scope>
    <source>
        <strain evidence="2">JCM 17712</strain>
    </source>
</reference>
<evidence type="ECO:0000313" key="1">
    <source>
        <dbReference type="EMBL" id="GAA5108600.1"/>
    </source>
</evidence>
<dbReference type="Proteomes" id="UP001500864">
    <property type="component" value="Unassembled WGS sequence"/>
</dbReference>
<dbReference type="EMBL" id="BAABIZ010000011">
    <property type="protein sequence ID" value="GAA5108600.1"/>
    <property type="molecule type" value="Genomic_DNA"/>
</dbReference>
<protein>
    <submittedName>
        <fullName evidence="1">Uncharacterized protein</fullName>
    </submittedName>
</protein>
<organism evidence="1 2">
    <name type="scientific">Bartonella jaculi</name>
    <dbReference type="NCBI Taxonomy" id="686226"/>
    <lineage>
        <taxon>Bacteria</taxon>
        <taxon>Pseudomonadati</taxon>
        <taxon>Pseudomonadota</taxon>
        <taxon>Alphaproteobacteria</taxon>
        <taxon>Hyphomicrobiales</taxon>
        <taxon>Bartonellaceae</taxon>
        <taxon>Bartonella</taxon>
    </lineage>
</organism>
<name>A0ABP9N3B3_9HYPH</name>
<accession>A0ABP9N3B3</accession>
<gene>
    <name evidence="1" type="ORF">GCM10023261_10950</name>
</gene>
<proteinExistence type="predicted"/>
<comment type="caution">
    <text evidence="1">The sequence shown here is derived from an EMBL/GenBank/DDBJ whole genome shotgun (WGS) entry which is preliminary data.</text>
</comment>
<dbReference type="RefSeq" id="WP_345116409.1">
    <property type="nucleotide sequence ID" value="NZ_BAABIZ010000011.1"/>
</dbReference>
<keyword evidence="2" id="KW-1185">Reference proteome</keyword>
<evidence type="ECO:0000313" key="2">
    <source>
        <dbReference type="Proteomes" id="UP001500864"/>
    </source>
</evidence>
<sequence length="60" mass="6415">MICVLLVAVFALLAKVLPLQLTGEGGEAVQTVSRVEIVPVIAKDKVPEKENNTVLKERGS</sequence>